<proteinExistence type="inferred from homology"/>
<evidence type="ECO:0000259" key="12">
    <source>
        <dbReference type="Pfam" id="PF00646"/>
    </source>
</evidence>
<evidence type="ECO:0000256" key="10">
    <source>
        <dbReference type="ARBA" id="ARBA00056559"/>
    </source>
</evidence>
<dbReference type="SMART" id="SM00367">
    <property type="entry name" value="LRR_CC"/>
    <property type="match status" value="6"/>
</dbReference>
<dbReference type="InterPro" id="IPR036047">
    <property type="entry name" value="F-box-like_dom_sf"/>
</dbReference>
<evidence type="ECO:0000313" key="14">
    <source>
        <dbReference type="Ensembl" id="ENSNVIP00000022394.1"/>
    </source>
</evidence>
<feature type="compositionally biased region" description="Low complexity" evidence="11">
    <location>
        <begin position="73"/>
        <end position="82"/>
    </location>
</feature>
<reference evidence="14" key="1">
    <citation type="submission" date="2025-08" db="UniProtKB">
        <authorList>
            <consortium name="Ensembl"/>
        </authorList>
    </citation>
    <scope>IDENTIFICATION</scope>
</reference>
<dbReference type="InterPro" id="IPR032675">
    <property type="entry name" value="LRR_dom_sf"/>
</dbReference>
<dbReference type="GeneTree" id="ENSGT00940000160250"/>
<feature type="compositionally biased region" description="Basic and acidic residues" evidence="11">
    <location>
        <begin position="153"/>
        <end position="165"/>
    </location>
</feature>
<dbReference type="Proteomes" id="UP000694425">
    <property type="component" value="Unplaced"/>
</dbReference>
<dbReference type="Pfam" id="PF00646">
    <property type="entry name" value="F-box"/>
    <property type="match status" value="1"/>
</dbReference>
<keyword evidence="6" id="KW-0833">Ubl conjugation pathway</keyword>
<dbReference type="Gene3D" id="3.80.10.10">
    <property type="entry name" value="Ribonuclease Inhibitor"/>
    <property type="match status" value="1"/>
</dbReference>
<evidence type="ECO:0000256" key="1">
    <source>
        <dbReference type="ARBA" id="ARBA00004496"/>
    </source>
</evidence>
<dbReference type="SUPFAM" id="SSF81383">
    <property type="entry name" value="F-box domain"/>
    <property type="match status" value="1"/>
</dbReference>
<keyword evidence="3" id="KW-0963">Cytoplasm</keyword>
<dbReference type="Pfam" id="PF25372">
    <property type="entry name" value="DUF7885"/>
    <property type="match status" value="1"/>
</dbReference>
<feature type="region of interest" description="Disordered" evidence="11">
    <location>
        <begin position="133"/>
        <end position="171"/>
    </location>
</feature>
<dbReference type="PANTHER" id="PTHR13382:SF79">
    <property type="entry name" value="F-BOX AND LEUCINE RICH REPEAT PROTEIN 15"/>
    <property type="match status" value="1"/>
</dbReference>
<keyword evidence="15" id="KW-1185">Reference proteome</keyword>
<gene>
    <name evidence="14" type="primary">FBXL15</name>
</gene>
<evidence type="ECO:0000256" key="8">
    <source>
        <dbReference type="ARBA" id="ARBA00040698"/>
    </source>
</evidence>
<evidence type="ECO:0000256" key="11">
    <source>
        <dbReference type="SAM" id="MobiDB-lite"/>
    </source>
</evidence>
<keyword evidence="5" id="KW-0677">Repeat</keyword>
<evidence type="ECO:0000256" key="6">
    <source>
        <dbReference type="ARBA" id="ARBA00022786"/>
    </source>
</evidence>
<keyword evidence="4" id="KW-0433">Leucine-rich repeat</keyword>
<comment type="subcellular location">
    <subcellularLocation>
        <location evidence="1">Cytoplasm</location>
    </subcellularLocation>
</comment>
<organism evidence="14 15">
    <name type="scientific">Neovison vison</name>
    <name type="common">American mink</name>
    <name type="synonym">Mustela vison</name>
    <dbReference type="NCBI Taxonomy" id="452646"/>
    <lineage>
        <taxon>Eukaryota</taxon>
        <taxon>Metazoa</taxon>
        <taxon>Chordata</taxon>
        <taxon>Craniata</taxon>
        <taxon>Vertebrata</taxon>
        <taxon>Euteleostomi</taxon>
        <taxon>Mammalia</taxon>
        <taxon>Eutheria</taxon>
        <taxon>Laurasiatheria</taxon>
        <taxon>Carnivora</taxon>
        <taxon>Caniformia</taxon>
        <taxon>Musteloidea</taxon>
        <taxon>Mustelidae</taxon>
        <taxon>Mustelinae</taxon>
        <taxon>Neogale</taxon>
    </lineage>
</organism>
<feature type="domain" description="F-box" evidence="12">
    <location>
        <begin position="15"/>
        <end position="52"/>
    </location>
</feature>
<dbReference type="GO" id="GO:0031146">
    <property type="term" value="P:SCF-dependent proteasomal ubiquitin-dependent protein catabolic process"/>
    <property type="evidence" value="ECO:0007669"/>
    <property type="project" value="Ensembl"/>
</dbReference>
<dbReference type="Ensembl" id="ENSNVIT00000026065.1">
    <property type="protein sequence ID" value="ENSNVIP00000022394.1"/>
    <property type="gene ID" value="ENSNVIG00000017463.1"/>
</dbReference>
<sequence length="404" mass="44067">MEPSGGEQVPGAVRLLDLPWEDVLLPHVLSRVPLRQLLRLQRVSRAFRALVQLHLAGLRRFDAAQVRAGGQNPAPSGYRPRPASSPAPQPVCLPLRTLRVLQECRGSDPRRGKYSQRARAGCQLRRRLGSLLGGQVANPEGGLLTGKNSSGAEKQRPSRPRDPLRVEVPPCPQVGPQIPRAALAWLLRDAEGLQELALAPCHEWLSDEDLVPVLTRNPQLRSVALAGCGQLSRRALGALAEGCPRLQRLSLAHCDWVDGLALRGLADRCPALEELDLTACRQLKDEAIVYLAQRRGAGLRSLSLAVNANVGDAAVQELARNCPELEHLDLTGCLRVGSDGVRTLAEYCPALRSLRVRHCHHVAEPSLSRLRKRGVDIDVEPPLHQALVLLQDMAGFAPFVNLQV</sequence>
<dbReference type="InterPro" id="IPR050648">
    <property type="entry name" value="F-box_LRR-repeat"/>
</dbReference>
<evidence type="ECO:0000313" key="15">
    <source>
        <dbReference type="Proteomes" id="UP000694425"/>
    </source>
</evidence>
<dbReference type="InterPro" id="IPR006553">
    <property type="entry name" value="Leu-rich_rpt_Cys-con_subtyp"/>
</dbReference>
<evidence type="ECO:0000256" key="2">
    <source>
        <dbReference type="ARBA" id="ARBA00004906"/>
    </source>
</evidence>
<dbReference type="GO" id="GO:0005737">
    <property type="term" value="C:cytoplasm"/>
    <property type="evidence" value="ECO:0007669"/>
    <property type="project" value="UniProtKB-SubCell"/>
</dbReference>
<dbReference type="GO" id="GO:0019005">
    <property type="term" value="C:SCF ubiquitin ligase complex"/>
    <property type="evidence" value="ECO:0007669"/>
    <property type="project" value="Ensembl"/>
</dbReference>
<comment type="similarity">
    <text evidence="7">Belongs to the FBXL15 family.</text>
</comment>
<dbReference type="SUPFAM" id="SSF52047">
    <property type="entry name" value="RNI-like"/>
    <property type="match status" value="1"/>
</dbReference>
<evidence type="ECO:0000256" key="4">
    <source>
        <dbReference type="ARBA" id="ARBA00022614"/>
    </source>
</evidence>
<comment type="subunit">
    <text evidence="9">Part of the SCF (SKP1-CUL1-F-box) E3 ubiquitin-protein ligase complex SCF(FBXL15) composed of CUL1, SKP1, RBX1 and FBXL15.</text>
</comment>
<dbReference type="InterPro" id="IPR057207">
    <property type="entry name" value="FBXL15_LRR"/>
</dbReference>
<protein>
    <recommendedName>
        <fullName evidence="8">F-box/LRR-repeat protein 15</fullName>
    </recommendedName>
</protein>
<evidence type="ECO:0000256" key="3">
    <source>
        <dbReference type="ARBA" id="ARBA00022490"/>
    </source>
</evidence>
<dbReference type="AlphaFoldDB" id="A0A8C7BJX6"/>
<evidence type="ECO:0000259" key="13">
    <source>
        <dbReference type="Pfam" id="PF25372"/>
    </source>
</evidence>
<dbReference type="GO" id="GO:0000086">
    <property type="term" value="P:G2/M transition of mitotic cell cycle"/>
    <property type="evidence" value="ECO:0007669"/>
    <property type="project" value="Ensembl"/>
</dbReference>
<evidence type="ECO:0000256" key="9">
    <source>
        <dbReference type="ARBA" id="ARBA00044032"/>
    </source>
</evidence>
<feature type="domain" description="F-box/LRR-repeat protein 15-like leucin rich repeat" evidence="13">
    <location>
        <begin position="218"/>
        <end position="369"/>
    </location>
</feature>
<evidence type="ECO:0000256" key="7">
    <source>
        <dbReference type="ARBA" id="ARBA00038495"/>
    </source>
</evidence>
<reference evidence="14" key="2">
    <citation type="submission" date="2025-09" db="UniProtKB">
        <authorList>
            <consortium name="Ensembl"/>
        </authorList>
    </citation>
    <scope>IDENTIFICATION</scope>
</reference>
<name>A0A8C7BJX6_NEOVI</name>
<dbReference type="GO" id="GO:0030513">
    <property type="term" value="P:positive regulation of BMP signaling pathway"/>
    <property type="evidence" value="ECO:0007669"/>
    <property type="project" value="Ensembl"/>
</dbReference>
<comment type="function">
    <text evidence="10">Substrate recognition component of a SCF (SKP1-CUL1-F-box protein) E3 ubiquitin-protein ligase complex which mediates the ubiquitination and subsequent proteasomal degradation of SMURF1, thereby acting as a positive regulator of the BMP signaling pathway. Required for dorsal/ventral pattern formation and bone mass maintenance. Also mediates ubiquitination of SMURF2 and WWP2.</text>
</comment>
<evidence type="ECO:0000256" key="5">
    <source>
        <dbReference type="ARBA" id="ARBA00022737"/>
    </source>
</evidence>
<dbReference type="GO" id="GO:0016567">
    <property type="term" value="P:protein ubiquitination"/>
    <property type="evidence" value="ECO:0007669"/>
    <property type="project" value="Ensembl"/>
</dbReference>
<dbReference type="FunFam" id="3.80.10.10:FF:000113">
    <property type="entry name" value="F-box/LRR-repeat protein 15 isoform X1"/>
    <property type="match status" value="1"/>
</dbReference>
<dbReference type="InterPro" id="IPR001810">
    <property type="entry name" value="F-box_dom"/>
</dbReference>
<feature type="region of interest" description="Disordered" evidence="11">
    <location>
        <begin position="68"/>
        <end position="89"/>
    </location>
</feature>
<accession>A0A8C7BJX6</accession>
<dbReference type="CDD" id="cd22126">
    <property type="entry name" value="F-box_FBXL15"/>
    <property type="match status" value="1"/>
</dbReference>
<dbReference type="PANTHER" id="PTHR13382">
    <property type="entry name" value="MITOCHONDRIAL ATP SYNTHASE COUPLING FACTOR B"/>
    <property type="match status" value="1"/>
</dbReference>
<comment type="pathway">
    <text evidence="2">Protein modification; protein ubiquitination.</text>
</comment>